<sequence>MALRQLRFNDDEILRKKCREVEKVDDRIRELLEDMMDTLHATENGAALAASQIGILKRLVVVDMGGPEGPMKLVNPRIVASEGTQECIEGCLSFPGRFGRTVRPAKVTVEALDEWGKPLTLTGEGDLAKCFCHEIDHLDGKVFIDIVTEYLD</sequence>
<dbReference type="NCBIfam" id="TIGR00079">
    <property type="entry name" value="pept_deformyl"/>
    <property type="match status" value="1"/>
</dbReference>
<comment type="catalytic activity">
    <reaction evidence="3">
        <text>N-terminal N-formyl-L-methionyl-[peptide] + H2O = N-terminal L-methionyl-[peptide] + formate</text>
        <dbReference type="Rhea" id="RHEA:24420"/>
        <dbReference type="Rhea" id="RHEA-COMP:10639"/>
        <dbReference type="Rhea" id="RHEA-COMP:10640"/>
        <dbReference type="ChEBI" id="CHEBI:15377"/>
        <dbReference type="ChEBI" id="CHEBI:15740"/>
        <dbReference type="ChEBI" id="CHEBI:49298"/>
        <dbReference type="ChEBI" id="CHEBI:64731"/>
        <dbReference type="EC" id="3.5.1.88"/>
    </reaction>
</comment>
<comment type="similarity">
    <text evidence="1 3">Belongs to the polypeptide deformylase family.</text>
</comment>
<dbReference type="GO" id="GO:0046872">
    <property type="term" value="F:metal ion binding"/>
    <property type="evidence" value="ECO:0007669"/>
    <property type="project" value="UniProtKB-KW"/>
</dbReference>
<protein>
    <recommendedName>
        <fullName evidence="3">Peptide deformylase</fullName>
        <shortName evidence="3">PDF</shortName>
        <ecNumber evidence="3">3.5.1.88</ecNumber>
    </recommendedName>
    <alternativeName>
        <fullName evidence="3">Polypeptide deformylase</fullName>
    </alternativeName>
</protein>
<evidence type="ECO:0000256" key="1">
    <source>
        <dbReference type="ARBA" id="ARBA00010759"/>
    </source>
</evidence>
<dbReference type="Pfam" id="PF01327">
    <property type="entry name" value="Pep_deformylase"/>
    <property type="match status" value="1"/>
</dbReference>
<keyword evidence="3 4" id="KW-0378">Hydrolase</keyword>
<feature type="binding site" evidence="3">
    <location>
        <position position="91"/>
    </location>
    <ligand>
        <name>Fe cation</name>
        <dbReference type="ChEBI" id="CHEBI:24875"/>
    </ligand>
</feature>
<name>A0A926D6M3_9FIRM</name>
<gene>
    <name evidence="3 4" type="primary">def</name>
    <name evidence="4" type="ORF">H8696_11180</name>
</gene>
<dbReference type="InterPro" id="IPR036821">
    <property type="entry name" value="Peptide_deformylase_sf"/>
</dbReference>
<feature type="binding site" evidence="3">
    <location>
        <position position="133"/>
    </location>
    <ligand>
        <name>Fe cation</name>
        <dbReference type="ChEBI" id="CHEBI:24875"/>
    </ligand>
</feature>
<dbReference type="HAMAP" id="MF_00163">
    <property type="entry name" value="Pep_deformylase"/>
    <property type="match status" value="1"/>
</dbReference>
<dbReference type="PANTHER" id="PTHR10458">
    <property type="entry name" value="PEPTIDE DEFORMYLASE"/>
    <property type="match status" value="1"/>
</dbReference>
<dbReference type="RefSeq" id="WP_249317523.1">
    <property type="nucleotide sequence ID" value="NZ_JACRSR010000007.1"/>
</dbReference>
<evidence type="ECO:0000256" key="3">
    <source>
        <dbReference type="HAMAP-Rule" id="MF_00163"/>
    </source>
</evidence>
<dbReference type="GO" id="GO:0006412">
    <property type="term" value="P:translation"/>
    <property type="evidence" value="ECO:0007669"/>
    <property type="project" value="UniProtKB-UniRule"/>
</dbReference>
<evidence type="ECO:0000313" key="4">
    <source>
        <dbReference type="EMBL" id="MBC8532402.1"/>
    </source>
</evidence>
<dbReference type="CDD" id="cd00487">
    <property type="entry name" value="Pep_deformylase"/>
    <property type="match status" value="1"/>
</dbReference>
<feature type="active site" evidence="3">
    <location>
        <position position="134"/>
    </location>
</feature>
<dbReference type="SUPFAM" id="SSF56420">
    <property type="entry name" value="Peptide deformylase"/>
    <property type="match status" value="1"/>
</dbReference>
<dbReference type="PIRSF" id="PIRSF004749">
    <property type="entry name" value="Pep_def"/>
    <property type="match status" value="1"/>
</dbReference>
<comment type="function">
    <text evidence="3">Removes the formyl group from the N-terminal Met of newly synthesized proteins. Requires at least a dipeptide for an efficient rate of reaction. N-terminal L-methionine is a prerequisite for activity but the enzyme has broad specificity at other positions.</text>
</comment>
<evidence type="ECO:0000256" key="2">
    <source>
        <dbReference type="ARBA" id="ARBA00023004"/>
    </source>
</evidence>
<keyword evidence="2 3" id="KW-0408">Iron</keyword>
<dbReference type="EC" id="3.5.1.88" evidence="3"/>
<keyword evidence="3" id="KW-0479">Metal-binding</keyword>
<keyword evidence="3" id="KW-0648">Protein biosynthesis</keyword>
<keyword evidence="5" id="KW-1185">Reference proteome</keyword>
<reference evidence="4" key="1">
    <citation type="submission" date="2020-08" db="EMBL/GenBank/DDBJ databases">
        <title>Genome public.</title>
        <authorList>
            <person name="Liu C."/>
            <person name="Sun Q."/>
        </authorList>
    </citation>
    <scope>NUCLEOTIDE SEQUENCE</scope>
    <source>
        <strain evidence="4">NSJ-53</strain>
    </source>
</reference>
<dbReference type="EMBL" id="JACRSR010000007">
    <property type="protein sequence ID" value="MBC8532402.1"/>
    <property type="molecule type" value="Genomic_DNA"/>
</dbReference>
<dbReference type="GO" id="GO:0042586">
    <property type="term" value="F:peptide deformylase activity"/>
    <property type="evidence" value="ECO:0007669"/>
    <property type="project" value="UniProtKB-UniRule"/>
</dbReference>
<dbReference type="Gene3D" id="3.90.45.10">
    <property type="entry name" value="Peptide deformylase"/>
    <property type="match status" value="1"/>
</dbReference>
<dbReference type="AlphaFoldDB" id="A0A926D6M3"/>
<dbReference type="InterPro" id="IPR023635">
    <property type="entry name" value="Peptide_deformylase"/>
</dbReference>
<accession>A0A926D6M3</accession>
<proteinExistence type="inferred from homology"/>
<dbReference type="PRINTS" id="PR01576">
    <property type="entry name" value="PDEFORMYLASE"/>
</dbReference>
<organism evidence="4 5">
    <name type="scientific">Gehongia tenuis</name>
    <dbReference type="NCBI Taxonomy" id="2763655"/>
    <lineage>
        <taxon>Bacteria</taxon>
        <taxon>Bacillati</taxon>
        <taxon>Bacillota</taxon>
        <taxon>Clostridia</taxon>
        <taxon>Christensenellales</taxon>
        <taxon>Christensenellaceae</taxon>
        <taxon>Gehongia</taxon>
    </lineage>
</organism>
<comment type="caution">
    <text evidence="4">The sequence shown here is derived from an EMBL/GenBank/DDBJ whole genome shotgun (WGS) entry which is preliminary data.</text>
</comment>
<dbReference type="PANTHER" id="PTHR10458:SF22">
    <property type="entry name" value="PEPTIDE DEFORMYLASE"/>
    <property type="match status" value="1"/>
</dbReference>
<comment type="cofactor">
    <cofactor evidence="3">
        <name>Fe(2+)</name>
        <dbReference type="ChEBI" id="CHEBI:29033"/>
    </cofactor>
    <text evidence="3">Binds 1 Fe(2+) ion.</text>
</comment>
<evidence type="ECO:0000313" key="5">
    <source>
        <dbReference type="Proteomes" id="UP000623172"/>
    </source>
</evidence>
<feature type="binding site" evidence="3">
    <location>
        <position position="137"/>
    </location>
    <ligand>
        <name>Fe cation</name>
        <dbReference type="ChEBI" id="CHEBI:24875"/>
    </ligand>
</feature>
<dbReference type="Proteomes" id="UP000623172">
    <property type="component" value="Unassembled WGS sequence"/>
</dbReference>
<dbReference type="NCBIfam" id="NF001159">
    <property type="entry name" value="PRK00150.1-3"/>
    <property type="match status" value="1"/>
</dbReference>